<organism evidence="4 5">
    <name type="scientific">Tetradesmus obliquus</name>
    <name type="common">Green alga</name>
    <name type="synonym">Acutodesmus obliquus</name>
    <dbReference type="NCBI Taxonomy" id="3088"/>
    <lineage>
        <taxon>Eukaryota</taxon>
        <taxon>Viridiplantae</taxon>
        <taxon>Chlorophyta</taxon>
        <taxon>core chlorophytes</taxon>
        <taxon>Chlorophyceae</taxon>
        <taxon>CS clade</taxon>
        <taxon>Sphaeropleales</taxon>
        <taxon>Scenedesmaceae</taxon>
        <taxon>Tetradesmus</taxon>
    </lineage>
</organism>
<dbReference type="CDD" id="cd00519">
    <property type="entry name" value="Lipase_3"/>
    <property type="match status" value="1"/>
</dbReference>
<evidence type="ECO:0000313" key="5">
    <source>
        <dbReference type="Proteomes" id="UP001244341"/>
    </source>
</evidence>
<protein>
    <recommendedName>
        <fullName evidence="3">Fungal lipase-type domain-containing protein</fullName>
    </recommendedName>
</protein>
<evidence type="ECO:0000256" key="1">
    <source>
        <dbReference type="SAM" id="MobiDB-lite"/>
    </source>
</evidence>
<gene>
    <name evidence="4" type="ORF">OEZ85_002661</name>
</gene>
<reference evidence="4 5" key="1">
    <citation type="submission" date="2023-05" db="EMBL/GenBank/DDBJ databases">
        <title>A 100% complete, gapless, phased diploid assembly of the Scenedesmus obliquus UTEX 3031 genome.</title>
        <authorList>
            <person name="Biondi T.C."/>
            <person name="Hanschen E.R."/>
            <person name="Kwon T."/>
            <person name="Eng W."/>
            <person name="Kruse C.P.S."/>
            <person name="Koehler S.I."/>
            <person name="Kunde Y."/>
            <person name="Gleasner C.D."/>
            <person name="You Mak K.T."/>
            <person name="Polle J."/>
            <person name="Hovde B.T."/>
            <person name="Starkenburg S.R."/>
        </authorList>
    </citation>
    <scope>NUCLEOTIDE SEQUENCE [LARGE SCALE GENOMIC DNA]</scope>
    <source>
        <strain evidence="4 5">DOE0152z</strain>
    </source>
</reference>
<dbReference type="PANTHER" id="PTHR45856:SF21">
    <property type="entry name" value="FUNGAL LIPASE-LIKE DOMAIN-CONTAINING PROTEIN"/>
    <property type="match status" value="1"/>
</dbReference>
<dbReference type="Gene3D" id="3.40.50.1820">
    <property type="entry name" value="alpha/beta hydrolase"/>
    <property type="match status" value="1"/>
</dbReference>
<dbReference type="InterPro" id="IPR051218">
    <property type="entry name" value="Sec_MonoDiacylglyc_Lipase"/>
</dbReference>
<feature type="signal peptide" evidence="2">
    <location>
        <begin position="1"/>
        <end position="15"/>
    </location>
</feature>
<evidence type="ECO:0000256" key="2">
    <source>
        <dbReference type="SAM" id="SignalP"/>
    </source>
</evidence>
<dbReference type="InterPro" id="IPR002921">
    <property type="entry name" value="Fungal_lipase-type"/>
</dbReference>
<evidence type="ECO:0000313" key="4">
    <source>
        <dbReference type="EMBL" id="WIA14117.1"/>
    </source>
</evidence>
<feature type="region of interest" description="Disordered" evidence="1">
    <location>
        <begin position="270"/>
        <end position="293"/>
    </location>
</feature>
<accession>A0ABY8U0V9</accession>
<dbReference type="Pfam" id="PF01764">
    <property type="entry name" value="Lipase_3"/>
    <property type="match status" value="1"/>
</dbReference>
<evidence type="ECO:0000259" key="3">
    <source>
        <dbReference type="Pfam" id="PF01764"/>
    </source>
</evidence>
<keyword evidence="5" id="KW-1185">Reference proteome</keyword>
<feature type="chain" id="PRO_5046251631" description="Fungal lipase-type domain-containing protein" evidence="2">
    <location>
        <begin position="16"/>
        <end position="650"/>
    </location>
</feature>
<sequence length="650" mass="68419">MLIVLVLTAAAAVAAQPSTSTWGGFTPRPTIAFQCQQLPQISGAGSQTYRLECWSNDIPVGRTAEGRFDWKSGMTPATRITAVQLTLVGQPVDIAEGVDYLSLSGSFTAGRTTLPACAAQTRFTLSFGQTVTTPLTFTKPRKGRSSSSGSVQFNNSSLLQTIDAFEDLSREMEAKEGFKCADRSWMDATGLLGLKNATINTEVCYPPATLKRTGSNGRRLAAAVPAGTPAKQTPDMAPVLAYDTPIIAKATRLARYASAIHGCLPTTPSSDQTYTAADGATQKRQWDGPTGVSHWGGPGIDGQPGPECRSCFKDGIDFLNNPPQGFQTPEYSFSTPTSFLDAAIVFTDTAVSGVAGQKAVVVLFRATATAVQAAQWLSNVGLCAGSSGKQASPSDDPASGSVCDGWNTPVVDLIALGLLNDVLLRLDALPPADRTVYVTGHSRGGALAAVFAAKLLALQAAGTLPKNSGAAVDQIKLYTFGSPRVGDTFFAAYLENNMRERYRIVTRYDAVPTAPSESSSYSHFRPSIWYRDSSDNLLPSPLKGCVLFDQNQLTKLQKSCFISCNSVLTCAYGAGVSIPGSSTASPQCTDLTENQILTLSGATAAGSTTLIDHASYLGLDMNNNGCRADVAFINAITITPGSTFDSCDAV</sequence>
<dbReference type="PANTHER" id="PTHR45856">
    <property type="entry name" value="ALPHA/BETA-HYDROLASES SUPERFAMILY PROTEIN"/>
    <property type="match status" value="1"/>
</dbReference>
<dbReference type="EMBL" id="CP126212">
    <property type="protein sequence ID" value="WIA14117.1"/>
    <property type="molecule type" value="Genomic_DNA"/>
</dbReference>
<feature type="domain" description="Fungal lipase-type" evidence="3">
    <location>
        <begin position="361"/>
        <end position="517"/>
    </location>
</feature>
<dbReference type="Proteomes" id="UP001244341">
    <property type="component" value="Chromosome 5b"/>
</dbReference>
<dbReference type="SUPFAM" id="SSF53474">
    <property type="entry name" value="alpha/beta-Hydrolases"/>
    <property type="match status" value="1"/>
</dbReference>
<proteinExistence type="predicted"/>
<name>A0ABY8U0V9_TETOB</name>
<dbReference type="InterPro" id="IPR029058">
    <property type="entry name" value="AB_hydrolase_fold"/>
</dbReference>
<keyword evidence="2" id="KW-0732">Signal</keyword>